<dbReference type="SUPFAM" id="SSF48403">
    <property type="entry name" value="Ankyrin repeat"/>
    <property type="match status" value="1"/>
</dbReference>
<feature type="repeat" description="ANK" evidence="3">
    <location>
        <begin position="49"/>
        <end position="81"/>
    </location>
</feature>
<feature type="region of interest" description="Disordered" evidence="4">
    <location>
        <begin position="150"/>
        <end position="177"/>
    </location>
</feature>
<dbReference type="AlphaFoldDB" id="A0A1X7R7W5"/>
<protein>
    <submittedName>
        <fullName evidence="5">Uncharacterized protein</fullName>
    </submittedName>
</protein>
<evidence type="ECO:0000256" key="3">
    <source>
        <dbReference type="PROSITE-ProRule" id="PRU00023"/>
    </source>
</evidence>
<reference evidence="5 6" key="1">
    <citation type="submission" date="2017-04" db="EMBL/GenBank/DDBJ databases">
        <authorList>
            <person name="Afonso C.L."/>
            <person name="Miller P.J."/>
            <person name="Scott M.A."/>
            <person name="Spackman E."/>
            <person name="Goraichik I."/>
            <person name="Dimitrov K.M."/>
            <person name="Suarez D.L."/>
            <person name="Swayne D.E."/>
        </authorList>
    </citation>
    <scope>NUCLEOTIDE SEQUENCE [LARGE SCALE GENOMIC DNA]</scope>
</reference>
<feature type="compositionally biased region" description="Acidic residues" evidence="4">
    <location>
        <begin position="150"/>
        <end position="162"/>
    </location>
</feature>
<proteinExistence type="predicted"/>
<keyword evidence="2 3" id="KW-0040">ANK repeat</keyword>
<feature type="compositionally biased region" description="Polar residues" evidence="4">
    <location>
        <begin position="163"/>
        <end position="174"/>
    </location>
</feature>
<evidence type="ECO:0000256" key="2">
    <source>
        <dbReference type="ARBA" id="ARBA00023043"/>
    </source>
</evidence>
<accession>A0A1X7R7W5</accession>
<dbReference type="Proteomes" id="UP000196158">
    <property type="component" value="Unassembled WGS sequence"/>
</dbReference>
<organism evidence="5 6">
    <name type="scientific">Maudiozyma saulgeensis</name>
    <dbReference type="NCBI Taxonomy" id="1789683"/>
    <lineage>
        <taxon>Eukaryota</taxon>
        <taxon>Fungi</taxon>
        <taxon>Dikarya</taxon>
        <taxon>Ascomycota</taxon>
        <taxon>Saccharomycotina</taxon>
        <taxon>Saccharomycetes</taxon>
        <taxon>Saccharomycetales</taxon>
        <taxon>Saccharomycetaceae</taxon>
        <taxon>Maudiozyma</taxon>
    </lineage>
</organism>
<dbReference type="STRING" id="1789683.A0A1X7R7W5"/>
<evidence type="ECO:0000256" key="1">
    <source>
        <dbReference type="ARBA" id="ARBA00022737"/>
    </source>
</evidence>
<dbReference type="EMBL" id="FXLY01000008">
    <property type="protein sequence ID" value="SMN21549.1"/>
    <property type="molecule type" value="Genomic_DNA"/>
</dbReference>
<gene>
    <name evidence="5" type="ORF">KASA_0K02189G</name>
</gene>
<dbReference type="Pfam" id="PF12796">
    <property type="entry name" value="Ank_2"/>
    <property type="match status" value="1"/>
</dbReference>
<dbReference type="SMART" id="SM00248">
    <property type="entry name" value="ANK"/>
    <property type="match status" value="2"/>
</dbReference>
<dbReference type="InterPro" id="IPR036770">
    <property type="entry name" value="Ankyrin_rpt-contain_sf"/>
</dbReference>
<evidence type="ECO:0000256" key="4">
    <source>
        <dbReference type="SAM" id="MobiDB-lite"/>
    </source>
</evidence>
<dbReference type="PANTHER" id="PTHR24188">
    <property type="entry name" value="ANKYRIN REPEAT PROTEIN"/>
    <property type="match status" value="1"/>
</dbReference>
<dbReference type="PROSITE" id="PS50088">
    <property type="entry name" value="ANK_REPEAT"/>
    <property type="match status" value="2"/>
</dbReference>
<keyword evidence="6" id="KW-1185">Reference proteome</keyword>
<feature type="repeat" description="ANK" evidence="3">
    <location>
        <begin position="88"/>
        <end position="108"/>
    </location>
</feature>
<dbReference type="InterPro" id="IPR002110">
    <property type="entry name" value="Ankyrin_rpt"/>
</dbReference>
<keyword evidence="1" id="KW-0677">Repeat</keyword>
<sequence>MTLHKEPLDQEDQDAIIQDARAGDEESLKEIFTTLIDPSMLVTCRDSISQSSALHMAAANGHLDTVKYILSLVSDSEQKEFINLQNETGNTALHWASLNGKLDVVTYLCDEFDADPFIRNKFGHDAIFEAENNGKEDIETYFLKKYDVEPESDDENEAEGDGNTENVPATTDNVEITPGTEIENVTEEATKVLNEQTAKLNIAEN</sequence>
<dbReference type="PANTHER" id="PTHR24188:SF29">
    <property type="entry name" value="GH09064P"/>
    <property type="match status" value="1"/>
</dbReference>
<dbReference type="OrthoDB" id="10057496at2759"/>
<evidence type="ECO:0000313" key="5">
    <source>
        <dbReference type="EMBL" id="SMN21549.1"/>
    </source>
</evidence>
<dbReference type="PROSITE" id="PS50297">
    <property type="entry name" value="ANK_REP_REGION"/>
    <property type="match status" value="1"/>
</dbReference>
<evidence type="ECO:0000313" key="6">
    <source>
        <dbReference type="Proteomes" id="UP000196158"/>
    </source>
</evidence>
<dbReference type="Gene3D" id="1.25.40.20">
    <property type="entry name" value="Ankyrin repeat-containing domain"/>
    <property type="match status" value="1"/>
</dbReference>
<name>A0A1X7R7W5_9SACH</name>